<comment type="caution">
    <text evidence="2">The sequence shown here is derived from an EMBL/GenBank/DDBJ whole genome shotgun (WGS) entry which is preliminary data.</text>
</comment>
<name>A0A8J3E264_9BACL</name>
<gene>
    <name evidence="2" type="ORF">GCM10011391_39030</name>
</gene>
<dbReference type="AlphaFoldDB" id="A0A8J3E264"/>
<evidence type="ECO:0000256" key="1">
    <source>
        <dbReference type="SAM" id="MobiDB-lite"/>
    </source>
</evidence>
<accession>A0A8J3E264</accession>
<feature type="compositionally biased region" description="Polar residues" evidence="1">
    <location>
        <begin position="1"/>
        <end position="15"/>
    </location>
</feature>
<sequence length="152" mass="16741">MQVGAPSSQDTQYLSSHVKVTRPSTGANDLASIHEATRHTQDLNTAERDPAAIWKELANKYDVRKATLDDVKAIAHALYDAGEISLKNVAVLTFDNEKTTNHLKQFAPASISNSFDMNETSSKSNGERDWIADFEARAQKDLKYGGSDELSQ</sequence>
<dbReference type="Proteomes" id="UP000628775">
    <property type="component" value="Unassembled WGS sequence"/>
</dbReference>
<reference evidence="2" key="2">
    <citation type="submission" date="2020-09" db="EMBL/GenBank/DDBJ databases">
        <authorList>
            <person name="Sun Q."/>
            <person name="Zhou Y."/>
        </authorList>
    </citation>
    <scope>NUCLEOTIDE SEQUENCE</scope>
    <source>
        <strain evidence="2">CGMCC 1.15371</strain>
    </source>
</reference>
<keyword evidence="3" id="KW-1185">Reference proteome</keyword>
<evidence type="ECO:0000313" key="2">
    <source>
        <dbReference type="EMBL" id="GGE56227.1"/>
    </source>
</evidence>
<evidence type="ECO:0000313" key="3">
    <source>
        <dbReference type="Proteomes" id="UP000628775"/>
    </source>
</evidence>
<dbReference type="RefSeq" id="WP_188698895.1">
    <property type="nucleotide sequence ID" value="NZ_BMIR01000034.1"/>
</dbReference>
<proteinExistence type="predicted"/>
<protein>
    <submittedName>
        <fullName evidence="2">Uncharacterized protein</fullName>
    </submittedName>
</protein>
<organism evidence="2 3">
    <name type="scientific">Pullulanibacillus camelliae</name>
    <dbReference type="NCBI Taxonomy" id="1707096"/>
    <lineage>
        <taxon>Bacteria</taxon>
        <taxon>Bacillati</taxon>
        <taxon>Bacillota</taxon>
        <taxon>Bacilli</taxon>
        <taxon>Bacillales</taxon>
        <taxon>Sporolactobacillaceae</taxon>
        <taxon>Pullulanibacillus</taxon>
    </lineage>
</organism>
<dbReference type="EMBL" id="BMIR01000034">
    <property type="protein sequence ID" value="GGE56227.1"/>
    <property type="molecule type" value="Genomic_DNA"/>
</dbReference>
<feature type="region of interest" description="Disordered" evidence="1">
    <location>
        <begin position="1"/>
        <end position="29"/>
    </location>
</feature>
<reference evidence="2" key="1">
    <citation type="journal article" date="2014" name="Int. J. Syst. Evol. Microbiol.">
        <title>Complete genome sequence of Corynebacterium casei LMG S-19264T (=DSM 44701T), isolated from a smear-ripened cheese.</title>
        <authorList>
            <consortium name="US DOE Joint Genome Institute (JGI-PGF)"/>
            <person name="Walter F."/>
            <person name="Albersmeier A."/>
            <person name="Kalinowski J."/>
            <person name="Ruckert C."/>
        </authorList>
    </citation>
    <scope>NUCLEOTIDE SEQUENCE</scope>
    <source>
        <strain evidence="2">CGMCC 1.15371</strain>
    </source>
</reference>